<accession>A0ACB8ZPA4</accession>
<organism evidence="1 2">
    <name type="scientific">Cichorium intybus</name>
    <name type="common">Chicory</name>
    <dbReference type="NCBI Taxonomy" id="13427"/>
    <lineage>
        <taxon>Eukaryota</taxon>
        <taxon>Viridiplantae</taxon>
        <taxon>Streptophyta</taxon>
        <taxon>Embryophyta</taxon>
        <taxon>Tracheophyta</taxon>
        <taxon>Spermatophyta</taxon>
        <taxon>Magnoliopsida</taxon>
        <taxon>eudicotyledons</taxon>
        <taxon>Gunneridae</taxon>
        <taxon>Pentapetalae</taxon>
        <taxon>asterids</taxon>
        <taxon>campanulids</taxon>
        <taxon>Asterales</taxon>
        <taxon>Asteraceae</taxon>
        <taxon>Cichorioideae</taxon>
        <taxon>Cichorieae</taxon>
        <taxon>Cichoriinae</taxon>
        <taxon>Cichorium</taxon>
    </lineage>
</organism>
<comment type="caution">
    <text evidence="1">The sequence shown here is derived from an EMBL/GenBank/DDBJ whole genome shotgun (WGS) entry which is preliminary data.</text>
</comment>
<evidence type="ECO:0000313" key="1">
    <source>
        <dbReference type="EMBL" id="KAI3699165.1"/>
    </source>
</evidence>
<name>A0ACB8ZPA4_CICIN</name>
<gene>
    <name evidence="1" type="ORF">L2E82_43251</name>
</gene>
<reference evidence="2" key="1">
    <citation type="journal article" date="2022" name="Mol. Ecol. Resour.">
        <title>The genomes of chicory, endive, great burdock and yacon provide insights into Asteraceae palaeo-polyploidization history and plant inulin production.</title>
        <authorList>
            <person name="Fan W."/>
            <person name="Wang S."/>
            <person name="Wang H."/>
            <person name="Wang A."/>
            <person name="Jiang F."/>
            <person name="Liu H."/>
            <person name="Zhao H."/>
            <person name="Xu D."/>
            <person name="Zhang Y."/>
        </authorList>
    </citation>
    <scope>NUCLEOTIDE SEQUENCE [LARGE SCALE GENOMIC DNA]</scope>
    <source>
        <strain evidence="2">cv. Punajuju</strain>
    </source>
</reference>
<protein>
    <submittedName>
        <fullName evidence="1">Uncharacterized protein</fullName>
    </submittedName>
</protein>
<keyword evidence="2" id="KW-1185">Reference proteome</keyword>
<evidence type="ECO:0000313" key="2">
    <source>
        <dbReference type="Proteomes" id="UP001055811"/>
    </source>
</evidence>
<sequence length="205" mass="23739">MCRIRFLDRIQVWFNGIKIHSPFLSTQTQKRTILGLFRQDTGLVLNLVLRFGVSTWVSYIDFGFGYWCYLLGVATSPCGVPHTSPCFNIVTPSFLFSIKILATYCSKVSWNYKTYLTNHISLEAFYWTTMFNKTILLDPLPFNPIPNWNICLARIVKIIAARSPTSAPPGKWVEIDTGKWVEIVQQLPYWIQIILLPMLFVYQRS</sequence>
<dbReference type="EMBL" id="CM042016">
    <property type="protein sequence ID" value="KAI3699165.1"/>
    <property type="molecule type" value="Genomic_DNA"/>
</dbReference>
<dbReference type="Proteomes" id="UP001055811">
    <property type="component" value="Linkage Group LG08"/>
</dbReference>
<proteinExistence type="predicted"/>
<reference evidence="1 2" key="2">
    <citation type="journal article" date="2022" name="Mol. Ecol. Resour.">
        <title>The genomes of chicory, endive, great burdock and yacon provide insights into Asteraceae paleo-polyploidization history and plant inulin production.</title>
        <authorList>
            <person name="Fan W."/>
            <person name="Wang S."/>
            <person name="Wang H."/>
            <person name="Wang A."/>
            <person name="Jiang F."/>
            <person name="Liu H."/>
            <person name="Zhao H."/>
            <person name="Xu D."/>
            <person name="Zhang Y."/>
        </authorList>
    </citation>
    <scope>NUCLEOTIDE SEQUENCE [LARGE SCALE GENOMIC DNA]</scope>
    <source>
        <strain evidence="2">cv. Punajuju</strain>
        <tissue evidence="1">Leaves</tissue>
    </source>
</reference>